<dbReference type="InterPro" id="IPR036890">
    <property type="entry name" value="HATPase_C_sf"/>
</dbReference>
<dbReference type="GO" id="GO:0016036">
    <property type="term" value="P:cellular response to phosphate starvation"/>
    <property type="evidence" value="ECO:0007669"/>
    <property type="project" value="TreeGrafter"/>
</dbReference>
<name>A0A7U9XVL2_9MOLU</name>
<evidence type="ECO:0000256" key="2">
    <source>
        <dbReference type="ARBA" id="ARBA00012438"/>
    </source>
</evidence>
<dbReference type="CDD" id="cd00082">
    <property type="entry name" value="HisKA"/>
    <property type="match status" value="1"/>
</dbReference>
<proteinExistence type="predicted"/>
<evidence type="ECO:0000259" key="7">
    <source>
        <dbReference type="PROSITE" id="PS50109"/>
    </source>
</evidence>
<dbReference type="KEGG" id="manr:MPAN_015450"/>
<dbReference type="SUPFAM" id="SSF47384">
    <property type="entry name" value="Homodimeric domain of signal transducing histidine kinase"/>
    <property type="match status" value="1"/>
</dbReference>
<evidence type="ECO:0000256" key="6">
    <source>
        <dbReference type="ARBA" id="ARBA00023012"/>
    </source>
</evidence>
<dbReference type="EC" id="2.7.13.3" evidence="2"/>
<dbReference type="GO" id="GO:0000155">
    <property type="term" value="F:phosphorelay sensor kinase activity"/>
    <property type="evidence" value="ECO:0007669"/>
    <property type="project" value="InterPro"/>
</dbReference>
<dbReference type="Gene3D" id="3.30.565.10">
    <property type="entry name" value="Histidine kinase-like ATPase, C-terminal domain"/>
    <property type="match status" value="1"/>
</dbReference>
<keyword evidence="4" id="KW-0808">Transferase</keyword>
<organism evidence="8 9">
    <name type="scientific">Mariniplasma anaerobium</name>
    <dbReference type="NCBI Taxonomy" id="2735436"/>
    <lineage>
        <taxon>Bacteria</taxon>
        <taxon>Bacillati</taxon>
        <taxon>Mycoplasmatota</taxon>
        <taxon>Mollicutes</taxon>
        <taxon>Acholeplasmatales</taxon>
        <taxon>Acholeplasmataceae</taxon>
        <taxon>Mariniplasma</taxon>
    </lineage>
</organism>
<dbReference type="PROSITE" id="PS50109">
    <property type="entry name" value="HIS_KIN"/>
    <property type="match status" value="1"/>
</dbReference>
<accession>A0A7U9XVL2</accession>
<dbReference type="InterPro" id="IPR003594">
    <property type="entry name" value="HATPase_dom"/>
</dbReference>
<dbReference type="InterPro" id="IPR050351">
    <property type="entry name" value="BphY/WalK/GraS-like"/>
</dbReference>
<dbReference type="InterPro" id="IPR003661">
    <property type="entry name" value="HisK_dim/P_dom"/>
</dbReference>
<dbReference type="InterPro" id="IPR036097">
    <property type="entry name" value="HisK_dim/P_sf"/>
</dbReference>
<evidence type="ECO:0000313" key="8">
    <source>
        <dbReference type="EMBL" id="BCR36652.1"/>
    </source>
</evidence>
<protein>
    <recommendedName>
        <fullName evidence="2">histidine kinase</fullName>
        <ecNumber evidence="2">2.7.13.3</ecNumber>
    </recommendedName>
</protein>
<evidence type="ECO:0000256" key="3">
    <source>
        <dbReference type="ARBA" id="ARBA00022553"/>
    </source>
</evidence>
<keyword evidence="3" id="KW-0597">Phosphoprotein</keyword>
<feature type="domain" description="Histidine kinase" evidence="7">
    <location>
        <begin position="192"/>
        <end position="405"/>
    </location>
</feature>
<comment type="catalytic activity">
    <reaction evidence="1">
        <text>ATP + protein L-histidine = ADP + protein N-phospho-L-histidine.</text>
        <dbReference type="EC" id="2.7.13.3"/>
    </reaction>
</comment>
<dbReference type="GO" id="GO:0005886">
    <property type="term" value="C:plasma membrane"/>
    <property type="evidence" value="ECO:0007669"/>
    <property type="project" value="TreeGrafter"/>
</dbReference>
<evidence type="ECO:0000256" key="1">
    <source>
        <dbReference type="ARBA" id="ARBA00000085"/>
    </source>
</evidence>
<dbReference type="SMART" id="SM00387">
    <property type="entry name" value="HATPase_c"/>
    <property type="match status" value="1"/>
</dbReference>
<dbReference type="GO" id="GO:0004721">
    <property type="term" value="F:phosphoprotein phosphatase activity"/>
    <property type="evidence" value="ECO:0007669"/>
    <property type="project" value="TreeGrafter"/>
</dbReference>
<evidence type="ECO:0000256" key="4">
    <source>
        <dbReference type="ARBA" id="ARBA00022679"/>
    </source>
</evidence>
<dbReference type="SMART" id="SM00388">
    <property type="entry name" value="HisKA"/>
    <property type="match status" value="1"/>
</dbReference>
<dbReference type="PRINTS" id="PR00344">
    <property type="entry name" value="BCTRLSENSOR"/>
</dbReference>
<gene>
    <name evidence="8" type="ORF">MPAN_015450</name>
</gene>
<dbReference type="FunFam" id="3.30.565.10:FF:000006">
    <property type="entry name" value="Sensor histidine kinase WalK"/>
    <property type="match status" value="1"/>
</dbReference>
<keyword evidence="6" id="KW-0902">Two-component regulatory system</keyword>
<dbReference type="PANTHER" id="PTHR45453:SF1">
    <property type="entry name" value="PHOSPHATE REGULON SENSOR PROTEIN PHOR"/>
    <property type="match status" value="1"/>
</dbReference>
<dbReference type="SUPFAM" id="SSF55874">
    <property type="entry name" value="ATPase domain of HSP90 chaperone/DNA topoisomerase II/histidine kinase"/>
    <property type="match status" value="1"/>
</dbReference>
<dbReference type="RefSeq" id="WP_176239298.1">
    <property type="nucleotide sequence ID" value="NZ_AP024412.1"/>
</dbReference>
<dbReference type="InterPro" id="IPR005467">
    <property type="entry name" value="His_kinase_dom"/>
</dbReference>
<keyword evidence="9" id="KW-1185">Reference proteome</keyword>
<evidence type="ECO:0000256" key="5">
    <source>
        <dbReference type="ARBA" id="ARBA00022777"/>
    </source>
</evidence>
<sequence>MFKKLIKRMLILNVVIISSFLFIVLGTLYTLSYVDINARIQDDLDKILEFSVVDEPVDPLRPPGLDPFNLERTVSFVVFIDPVTNELTYDAQFTTDLDFIDSAYELVDDNHGDFQLDEITWSYKSVETPDGTKIAFLDTTNEQGILDSSLIRYIVIFVISTGLTALISWFLTRKAVQPVKESFDKQKQFISDASHELKTPLTIMNTNVDILLAEQKNSKWLKYIKSEVTRMTKLTHDLLYLASVSETDQINMAKSSVDVSEAVESIMLGMEALAFEKEVELIYDIKTDKKTEFNSEEFHQLIMILLDNAIKYTPKKGHINLNVYEKNKHTYLSIKNTGTGIDPKDLDRIFDRFYKTDKSRVYTSNSFGLGLSIAQSICEHNDARITCDSKLNEYTEFEIKLKISHK</sequence>
<dbReference type="Proteomes" id="UP000620133">
    <property type="component" value="Chromosome"/>
</dbReference>
<dbReference type="EMBL" id="AP024412">
    <property type="protein sequence ID" value="BCR36652.1"/>
    <property type="molecule type" value="Genomic_DNA"/>
</dbReference>
<reference evidence="8" key="1">
    <citation type="submission" date="2021-01" db="EMBL/GenBank/DDBJ databases">
        <title>Draft genome sequence of Acholeplasmataceae bacterium strain Mahy22.</title>
        <authorList>
            <person name="Watanabe M."/>
            <person name="Kojima H."/>
            <person name="Fukui M."/>
        </authorList>
    </citation>
    <scope>NUCLEOTIDE SEQUENCE</scope>
    <source>
        <strain evidence="8">Mahy22</strain>
    </source>
</reference>
<dbReference type="PANTHER" id="PTHR45453">
    <property type="entry name" value="PHOSPHATE REGULON SENSOR PROTEIN PHOR"/>
    <property type="match status" value="1"/>
</dbReference>
<dbReference type="Pfam" id="PF00512">
    <property type="entry name" value="HisKA"/>
    <property type="match status" value="1"/>
</dbReference>
<evidence type="ECO:0000313" key="9">
    <source>
        <dbReference type="Proteomes" id="UP000620133"/>
    </source>
</evidence>
<dbReference type="Pfam" id="PF02518">
    <property type="entry name" value="HATPase_c"/>
    <property type="match status" value="1"/>
</dbReference>
<dbReference type="Gene3D" id="1.10.287.130">
    <property type="match status" value="1"/>
</dbReference>
<keyword evidence="5 8" id="KW-0418">Kinase</keyword>
<dbReference type="AlphaFoldDB" id="A0A7U9XVL2"/>
<dbReference type="InterPro" id="IPR004358">
    <property type="entry name" value="Sig_transdc_His_kin-like_C"/>
</dbReference>